<gene>
    <name evidence="5" type="ORF">THASP1DRAFT_11958</name>
</gene>
<protein>
    <submittedName>
        <fullName evidence="5">FRG1-like family-domain-containing protein</fullName>
    </submittedName>
</protein>
<dbReference type="InterPro" id="IPR010414">
    <property type="entry name" value="FRG1"/>
</dbReference>
<dbReference type="GO" id="GO:0005730">
    <property type="term" value="C:nucleolus"/>
    <property type="evidence" value="ECO:0007669"/>
    <property type="project" value="UniProtKB-SubCell"/>
</dbReference>
<dbReference type="PANTHER" id="PTHR12928:SF0">
    <property type="entry name" value="FSHD REGION GENE 1"/>
    <property type="match status" value="1"/>
</dbReference>
<evidence type="ECO:0000256" key="3">
    <source>
        <dbReference type="ARBA" id="ARBA00023242"/>
    </source>
</evidence>
<dbReference type="Pfam" id="PF06229">
    <property type="entry name" value="FRG1"/>
    <property type="match status" value="1"/>
</dbReference>
<comment type="subcellular location">
    <subcellularLocation>
        <location evidence="1">Nucleus</location>
        <location evidence="1">Nucleolus</location>
    </subcellularLocation>
</comment>
<keyword evidence="6" id="KW-1185">Reference proteome</keyword>
<dbReference type="PANTHER" id="PTHR12928">
    <property type="entry name" value="FRG1 PROTEIN"/>
    <property type="match status" value="1"/>
</dbReference>
<comment type="similarity">
    <text evidence="2">Belongs to the FRG1 family.</text>
</comment>
<dbReference type="GO" id="GO:0051015">
    <property type="term" value="F:actin filament binding"/>
    <property type="evidence" value="ECO:0007669"/>
    <property type="project" value="TreeGrafter"/>
</dbReference>
<sequence>VGWVYATTLEDLTGPLYFAFNATPPRCLAVVEESHQLYLAPAAGDRTVHHDDDDGAQIVAIRDAEPSEVTQVFVGQRLATGGGYTLRSVEGRYLSADKFGVVSCDKEAIGPTEEWQPVLREDGIAWQSVYGKFLAEAAMSGRGRVRKMSGPRLRADAEAISFSEVFRVKCQAGQNKRKRTASSAHGVSEADVDVEAKRYQSGGSRLRPDEDGERLLKRAKREGQLAQALLDRREKTKADRYCK</sequence>
<name>A0A4P9XXF1_9FUNG</name>
<dbReference type="AlphaFoldDB" id="A0A4P9XXF1"/>
<dbReference type="Proteomes" id="UP000271241">
    <property type="component" value="Unassembled WGS sequence"/>
</dbReference>
<organism evidence="5 6">
    <name type="scientific">Thamnocephalis sphaerospora</name>
    <dbReference type="NCBI Taxonomy" id="78915"/>
    <lineage>
        <taxon>Eukaryota</taxon>
        <taxon>Fungi</taxon>
        <taxon>Fungi incertae sedis</taxon>
        <taxon>Zoopagomycota</taxon>
        <taxon>Zoopagomycotina</taxon>
        <taxon>Zoopagomycetes</taxon>
        <taxon>Zoopagales</taxon>
        <taxon>Sigmoideomycetaceae</taxon>
        <taxon>Thamnocephalis</taxon>
    </lineage>
</organism>
<dbReference type="EMBL" id="KZ992426">
    <property type="protein sequence ID" value="RKP11123.1"/>
    <property type="molecule type" value="Genomic_DNA"/>
</dbReference>
<dbReference type="InterPro" id="IPR008999">
    <property type="entry name" value="Actin-crosslinking"/>
</dbReference>
<dbReference type="CDD" id="cd23339">
    <property type="entry name" value="beta-trefoil_FSCN_fungal_FRG1-like"/>
    <property type="match status" value="1"/>
</dbReference>
<dbReference type="Gene3D" id="2.80.10.50">
    <property type="match status" value="1"/>
</dbReference>
<evidence type="ECO:0000256" key="2">
    <source>
        <dbReference type="ARBA" id="ARBA00010878"/>
    </source>
</evidence>
<accession>A0A4P9XXF1</accession>
<evidence type="ECO:0000256" key="4">
    <source>
        <dbReference type="SAM" id="MobiDB-lite"/>
    </source>
</evidence>
<feature type="compositionally biased region" description="Basic and acidic residues" evidence="4">
    <location>
        <begin position="206"/>
        <end position="216"/>
    </location>
</feature>
<dbReference type="OrthoDB" id="5539371at2759"/>
<feature type="non-terminal residue" evidence="5">
    <location>
        <position position="1"/>
    </location>
</feature>
<reference evidence="6" key="1">
    <citation type="journal article" date="2018" name="Nat. Microbiol.">
        <title>Leveraging single-cell genomics to expand the fungal tree of life.</title>
        <authorList>
            <person name="Ahrendt S.R."/>
            <person name="Quandt C.A."/>
            <person name="Ciobanu D."/>
            <person name="Clum A."/>
            <person name="Salamov A."/>
            <person name="Andreopoulos B."/>
            <person name="Cheng J.F."/>
            <person name="Woyke T."/>
            <person name="Pelin A."/>
            <person name="Henrissat B."/>
            <person name="Reynolds N.K."/>
            <person name="Benny G.L."/>
            <person name="Smith M.E."/>
            <person name="James T.Y."/>
            <person name="Grigoriev I.V."/>
        </authorList>
    </citation>
    <scope>NUCLEOTIDE SEQUENCE [LARGE SCALE GENOMIC DNA]</scope>
    <source>
        <strain evidence="6">RSA 1356</strain>
    </source>
</reference>
<dbReference type="SUPFAM" id="SSF50405">
    <property type="entry name" value="Actin-crosslinking proteins"/>
    <property type="match status" value="1"/>
</dbReference>
<dbReference type="GO" id="GO:0071013">
    <property type="term" value="C:catalytic step 2 spliceosome"/>
    <property type="evidence" value="ECO:0007669"/>
    <property type="project" value="TreeGrafter"/>
</dbReference>
<dbReference type="STRING" id="78915.A0A4P9XXF1"/>
<keyword evidence="3" id="KW-0539">Nucleus</keyword>
<feature type="region of interest" description="Disordered" evidence="4">
    <location>
        <begin position="177"/>
        <end position="220"/>
    </location>
</feature>
<evidence type="ECO:0000313" key="5">
    <source>
        <dbReference type="EMBL" id="RKP11123.1"/>
    </source>
</evidence>
<evidence type="ECO:0000256" key="1">
    <source>
        <dbReference type="ARBA" id="ARBA00004604"/>
    </source>
</evidence>
<evidence type="ECO:0000313" key="6">
    <source>
        <dbReference type="Proteomes" id="UP000271241"/>
    </source>
</evidence>
<proteinExistence type="inferred from homology"/>